<name>A0A9X1ZL22_9GAMM</name>
<evidence type="ECO:0000313" key="3">
    <source>
        <dbReference type="Proteomes" id="UP001139293"/>
    </source>
</evidence>
<dbReference type="EMBL" id="JAKILB010000002">
    <property type="protein sequence ID" value="MCL1137931.1"/>
    <property type="molecule type" value="Genomic_DNA"/>
</dbReference>
<reference evidence="2" key="1">
    <citation type="submission" date="2022-01" db="EMBL/GenBank/DDBJ databases">
        <title>Whole genome-based taxonomy of the Shewanellaceae.</title>
        <authorList>
            <person name="Martin-Rodriguez A.J."/>
        </authorList>
    </citation>
    <scope>NUCLEOTIDE SEQUENCE</scope>
    <source>
        <strain evidence="2">KCTC 23973</strain>
    </source>
</reference>
<dbReference type="AlphaFoldDB" id="A0A9X1ZL22"/>
<accession>A0A9X1ZL22</accession>
<feature type="signal peptide" evidence="1">
    <location>
        <begin position="1"/>
        <end position="22"/>
    </location>
</feature>
<evidence type="ECO:0000256" key="1">
    <source>
        <dbReference type="SAM" id="SignalP"/>
    </source>
</evidence>
<dbReference type="Proteomes" id="UP001139293">
    <property type="component" value="Unassembled WGS sequence"/>
</dbReference>
<keyword evidence="1" id="KW-0732">Signal</keyword>
<dbReference type="RefSeq" id="WP_248949038.1">
    <property type="nucleotide sequence ID" value="NZ_JAKILB010000002.1"/>
</dbReference>
<gene>
    <name evidence="2" type="ORF">L2740_05135</name>
</gene>
<keyword evidence="3" id="KW-1185">Reference proteome</keyword>
<organism evidence="2 3">
    <name type="scientific">Shewanella pneumatophori</name>
    <dbReference type="NCBI Taxonomy" id="314092"/>
    <lineage>
        <taxon>Bacteria</taxon>
        <taxon>Pseudomonadati</taxon>
        <taxon>Pseudomonadota</taxon>
        <taxon>Gammaproteobacteria</taxon>
        <taxon>Alteromonadales</taxon>
        <taxon>Shewanellaceae</taxon>
        <taxon>Shewanella</taxon>
    </lineage>
</organism>
<comment type="caution">
    <text evidence="2">The sequence shown here is derived from an EMBL/GenBank/DDBJ whole genome shotgun (WGS) entry which is preliminary data.</text>
</comment>
<proteinExistence type="predicted"/>
<feature type="chain" id="PRO_5040792897" evidence="1">
    <location>
        <begin position="23"/>
        <end position="228"/>
    </location>
</feature>
<sequence length="228" mass="24918">MLSRITFALFSSIILLVSQPLAAVADKASAEVTAANAAKAPSNQTIHQSSQQLVIFEQTINFNLPSDWKLAHSEQQETMFSAEFVPANQELQTWSSMVCVQGFKGVAADIEPELFLETMANVYLENCQGEMVFETLPSEPLNGHETASAIIGCTKMPNSHIKSIDKTTAYEANHGLGEIGHYTAVKGKADLYLIHKSIRGDSFSKANPPVKSQNYQEFLSSITPLSLH</sequence>
<protein>
    <submittedName>
        <fullName evidence="2">Uncharacterized protein</fullName>
    </submittedName>
</protein>
<evidence type="ECO:0000313" key="2">
    <source>
        <dbReference type="EMBL" id="MCL1137931.1"/>
    </source>
</evidence>